<name>A0A8B6X0K4_9BURK</name>
<dbReference type="Proteomes" id="UP000675920">
    <property type="component" value="Unplaced"/>
</dbReference>
<dbReference type="Pfam" id="PF04471">
    <property type="entry name" value="Mrr_cat"/>
    <property type="match status" value="1"/>
</dbReference>
<keyword evidence="3" id="KW-0540">Nuclease</keyword>
<reference evidence="3" key="2">
    <citation type="journal article" date="2001" name="Gene">
        <title>Identification of a PD-(D/E)XK-like domain with a novel configuration of the endonuclease active site in the methyl-directed restriction enzyme Mrr and its homologs.</title>
        <authorList>
            <person name="Bujnicki J.M."/>
            <person name="Rychlewski L."/>
        </authorList>
    </citation>
    <scope>NUCLEOTIDE SEQUENCE</scope>
</reference>
<reference evidence="3" key="1">
    <citation type="journal article" date="1991" name="J. Bacteriol.">
        <title>Characterization and expression of the Escherichia coli Mrr restriction system.</title>
        <authorList>
            <person name="Waite-Rees P.A."/>
            <person name="Keating C.J."/>
            <person name="Moran L.S."/>
            <person name="Slatko B.E."/>
            <person name="Hornstra L.J."/>
            <person name="Benner J.S."/>
        </authorList>
    </citation>
    <scope>NUCLEOTIDE SEQUENCE</scope>
</reference>
<feature type="domain" description="Restriction endonuclease type IV Mrr" evidence="1">
    <location>
        <begin position="180"/>
        <end position="288"/>
    </location>
</feature>
<dbReference type="InterPro" id="IPR007560">
    <property type="entry name" value="Restrct_endonuc_IV_Mrr"/>
</dbReference>
<reference evidence="3" key="3">
    <citation type="submission" date="2025-08" db="UniProtKB">
        <authorList>
            <consortium name="RefSeq"/>
        </authorList>
    </citation>
    <scope>IDENTIFICATION</scope>
</reference>
<dbReference type="GO" id="GO:0009307">
    <property type="term" value="P:DNA restriction-modification system"/>
    <property type="evidence" value="ECO:0007669"/>
    <property type="project" value="InterPro"/>
</dbReference>
<evidence type="ECO:0000313" key="3">
    <source>
        <dbReference type="RefSeq" id="WP_028309851.1"/>
    </source>
</evidence>
<keyword evidence="3" id="KW-0255">Endonuclease</keyword>
<dbReference type="GO" id="GO:0004519">
    <property type="term" value="F:endonuclease activity"/>
    <property type="evidence" value="ECO:0007669"/>
    <property type="project" value="UniProtKB-KW"/>
</dbReference>
<accession>A0A8B6X0K4</accession>
<dbReference type="RefSeq" id="WP_028309851.1">
    <property type="nucleotide sequence ID" value="NZ_AXWS01000001.1"/>
</dbReference>
<dbReference type="OrthoDB" id="9831172at2"/>
<keyword evidence="2" id="KW-1185">Reference proteome</keyword>
<dbReference type="AlphaFoldDB" id="A0A8B6X0K4"/>
<protein>
    <submittedName>
        <fullName evidence="3">Restriction endonuclease</fullName>
        <ecNumber evidence="3">3.1.21.-</ecNumber>
    </submittedName>
</protein>
<sequence length="309" mass="33603">MQQTFLYLAFLAGLGALIAWAIRHRLHQHRAATEEREARRAHSLGIDALVRRPSARAAFGGAEPATIEVPPPTIPHAVAVAAAQARGGQAPIDELFDDMDDTPLMPGVRRAAGPVTMPRAGAEPNTIAARGAPTRTDGSVTIALNSMLVTSIQPTQIPRLDGNNHIQTDTVSLDYDGLMRLERVRFARVALAYQQSHGFRARRFAGKAPIDVLMALGESPTPVGALRASRRSGPAQLDELHAFHTTTKALHIKRAFFVAQEGMDEPAEQYANKHNIVTIDARKLAAWIETTDPKNLPRLLRAARGKQKD</sequence>
<dbReference type="EC" id="3.1.21.-" evidence="3"/>
<organism evidence="2 3">
    <name type="scientific">Derxia gummosa DSM 723</name>
    <dbReference type="NCBI Taxonomy" id="1121388"/>
    <lineage>
        <taxon>Bacteria</taxon>
        <taxon>Pseudomonadati</taxon>
        <taxon>Pseudomonadota</taxon>
        <taxon>Betaproteobacteria</taxon>
        <taxon>Burkholderiales</taxon>
        <taxon>Alcaligenaceae</taxon>
        <taxon>Derxia</taxon>
    </lineage>
</organism>
<proteinExistence type="predicted"/>
<keyword evidence="3" id="KW-0378">Hydrolase</keyword>
<evidence type="ECO:0000259" key="1">
    <source>
        <dbReference type="Pfam" id="PF04471"/>
    </source>
</evidence>
<dbReference type="GO" id="GO:0003677">
    <property type="term" value="F:DNA binding"/>
    <property type="evidence" value="ECO:0007669"/>
    <property type="project" value="InterPro"/>
</dbReference>
<evidence type="ECO:0000313" key="2">
    <source>
        <dbReference type="Proteomes" id="UP000675920"/>
    </source>
</evidence>